<feature type="binding site" evidence="17">
    <location>
        <position position="414"/>
    </location>
    <ligand>
        <name>(6S)-NADPHX</name>
        <dbReference type="ChEBI" id="CHEBI:64076"/>
    </ligand>
</feature>
<evidence type="ECO:0000256" key="16">
    <source>
        <dbReference type="ARBA" id="ARBA00049209"/>
    </source>
</evidence>
<evidence type="ECO:0000256" key="19">
    <source>
        <dbReference type="PIRNR" id="PIRNR017184"/>
    </source>
</evidence>
<evidence type="ECO:0000256" key="15">
    <source>
        <dbReference type="ARBA" id="ARBA00048238"/>
    </source>
</evidence>
<keyword evidence="11 18" id="KW-0413">Isomerase</keyword>
<dbReference type="SUPFAM" id="SSF53613">
    <property type="entry name" value="Ribokinase-like"/>
    <property type="match status" value="1"/>
</dbReference>
<comment type="similarity">
    <text evidence="4 19">In the C-terminal section; belongs to the NnrD/CARKD family.</text>
</comment>
<comment type="subunit">
    <text evidence="17">Homotetramer.</text>
</comment>
<dbReference type="Pfam" id="PF01256">
    <property type="entry name" value="Carb_kinase"/>
    <property type="match status" value="1"/>
</dbReference>
<evidence type="ECO:0000256" key="10">
    <source>
        <dbReference type="ARBA" id="ARBA00023027"/>
    </source>
</evidence>
<dbReference type="Pfam" id="PF03853">
    <property type="entry name" value="YjeF_N"/>
    <property type="match status" value="1"/>
</dbReference>
<evidence type="ECO:0000313" key="22">
    <source>
        <dbReference type="EMBL" id="QZD95316.1"/>
    </source>
</evidence>
<evidence type="ECO:0000256" key="5">
    <source>
        <dbReference type="ARBA" id="ARBA00022723"/>
    </source>
</evidence>
<dbReference type="PROSITE" id="PS01049">
    <property type="entry name" value="YJEF_C_1"/>
    <property type="match status" value="1"/>
</dbReference>
<feature type="binding site" evidence="17">
    <location>
        <position position="245"/>
    </location>
    <ligand>
        <name>(6S)-NADPHX</name>
        <dbReference type="ChEBI" id="CHEBI:64076"/>
    </ligand>
</feature>
<comment type="similarity">
    <text evidence="3 19">In the N-terminal section; belongs to the NnrE/AIBP family.</text>
</comment>
<feature type="binding site" evidence="18">
    <location>
        <position position="121"/>
    </location>
    <ligand>
        <name>K(+)</name>
        <dbReference type="ChEBI" id="CHEBI:29103"/>
    </ligand>
</feature>
<evidence type="ECO:0000256" key="4">
    <source>
        <dbReference type="ARBA" id="ARBA00009524"/>
    </source>
</evidence>
<gene>
    <name evidence="17" type="primary">nnrD</name>
    <name evidence="18" type="synonym">nnrE</name>
    <name evidence="22" type="ORF">K3136_00890</name>
</gene>
<evidence type="ECO:0000256" key="8">
    <source>
        <dbReference type="ARBA" id="ARBA00022857"/>
    </source>
</evidence>
<feature type="domain" description="YjeF C-terminal" evidence="20">
    <location>
        <begin position="212"/>
        <end position="468"/>
    </location>
</feature>
<dbReference type="GO" id="GO:0052856">
    <property type="term" value="F:NAD(P)HX epimerase activity"/>
    <property type="evidence" value="ECO:0007669"/>
    <property type="project" value="UniProtKB-EC"/>
</dbReference>
<evidence type="ECO:0000256" key="12">
    <source>
        <dbReference type="ARBA" id="ARBA00023239"/>
    </source>
</evidence>
<dbReference type="SUPFAM" id="SSF64153">
    <property type="entry name" value="YjeF N-terminal domain-like"/>
    <property type="match status" value="1"/>
</dbReference>
<keyword evidence="10 17" id="KW-0520">NAD</keyword>
<dbReference type="InterPro" id="IPR036652">
    <property type="entry name" value="YjeF_N_dom_sf"/>
</dbReference>
<proteinExistence type="inferred from homology"/>
<feature type="binding site" evidence="17">
    <location>
        <position position="300"/>
    </location>
    <ligand>
        <name>(6S)-NADPHX</name>
        <dbReference type="ChEBI" id="CHEBI:64076"/>
    </ligand>
</feature>
<feature type="binding site" evidence="18">
    <location>
        <position position="154"/>
    </location>
    <ligand>
        <name>(6S)-NADPHX</name>
        <dbReference type="ChEBI" id="CHEBI:64076"/>
    </ligand>
</feature>
<name>A0ABX9A213_9SPHN</name>
<comment type="cofactor">
    <cofactor evidence="18 19">
        <name>K(+)</name>
        <dbReference type="ChEBI" id="CHEBI:29103"/>
    </cofactor>
    <text evidence="18 19">Binds 1 potassium ion per subunit.</text>
</comment>
<evidence type="ECO:0000256" key="11">
    <source>
        <dbReference type="ARBA" id="ARBA00023235"/>
    </source>
</evidence>
<comment type="similarity">
    <text evidence="18">Belongs to the NnrE/AIBP family.</text>
</comment>
<evidence type="ECO:0000256" key="3">
    <source>
        <dbReference type="ARBA" id="ARBA00006001"/>
    </source>
</evidence>
<sequence>MAPSSNSRSAGAVLTVEQMAAAEHAAMVSGVSEWELMQRAGEGAARWVARMSGGRTVSVLCGPGNNGGDGYVIADFLYRSGIPVSVVAPKPPATDTAKKARETCVAPISSDGFPAAEVYVDCLFGYGLSRQVEGAFATLLEHLRDTTGYKIAIDVPSSIASDTGENLGPSLYYDLTIALGAWKRAHFIMPAMAGMGVKRLVDIGLDIAEDAPVLSAAPQIEPPAPDSHKYRRGLLAVVAGEMPGAPLLAAEAAMRSGAGYVKLLSEHSHPDAPAELVVEGGDLAATLSDERIAAVLVGPGLGRDAKARGKLSAALDAGKPILFDADALHLLDPALIEGGDTSQLAVTPHEGELAQLCAAFSIEGESKIERARALHEKTGITVLAKGPDSILVGSKGVRFFNRGPSWLSAAGTGDVLAGIAASRIAVHGDPQRALEEAVWLHSEAAHIAGPAFTAGELARTVNQALECFL</sequence>
<comment type="similarity">
    <text evidence="17">Belongs to the NnrD/CARKD family.</text>
</comment>
<dbReference type="InterPro" id="IPR004443">
    <property type="entry name" value="YjeF_N_dom"/>
</dbReference>
<dbReference type="RefSeq" id="WP_221431056.1">
    <property type="nucleotide sequence ID" value="NZ_CP081294.1"/>
</dbReference>
<evidence type="ECO:0000256" key="17">
    <source>
        <dbReference type="HAMAP-Rule" id="MF_01965"/>
    </source>
</evidence>
<evidence type="ECO:0000313" key="23">
    <source>
        <dbReference type="Proteomes" id="UP000824321"/>
    </source>
</evidence>
<evidence type="ECO:0000256" key="13">
    <source>
        <dbReference type="ARBA" id="ARBA00023268"/>
    </source>
</evidence>
<dbReference type="InterPro" id="IPR029056">
    <property type="entry name" value="Ribokinase-like"/>
</dbReference>
<keyword evidence="23" id="KW-1185">Reference proteome</keyword>
<feature type="domain" description="YjeF N-terminal" evidence="21">
    <location>
        <begin position="19"/>
        <end position="211"/>
    </location>
</feature>
<accession>A0ABX9A213</accession>
<feature type="binding site" evidence="18">
    <location>
        <position position="66"/>
    </location>
    <ligand>
        <name>K(+)</name>
        <dbReference type="ChEBI" id="CHEBI:29103"/>
    </ligand>
</feature>
<dbReference type="EMBL" id="CP081294">
    <property type="protein sequence ID" value="QZD95316.1"/>
    <property type="molecule type" value="Genomic_DNA"/>
</dbReference>
<evidence type="ECO:0000256" key="1">
    <source>
        <dbReference type="ARBA" id="ARBA00000013"/>
    </source>
</evidence>
<evidence type="ECO:0000256" key="18">
    <source>
        <dbReference type="HAMAP-Rule" id="MF_01966"/>
    </source>
</evidence>
<feature type="binding site" evidence="17">
    <location>
        <begin position="385"/>
        <end position="389"/>
    </location>
    <ligand>
        <name>AMP</name>
        <dbReference type="ChEBI" id="CHEBI:456215"/>
    </ligand>
</feature>
<comment type="catalytic activity">
    <reaction evidence="15 17 19">
        <text>(6S)-NADHX + ADP = AMP + phosphate + NADH + H(+)</text>
        <dbReference type="Rhea" id="RHEA:32223"/>
        <dbReference type="ChEBI" id="CHEBI:15378"/>
        <dbReference type="ChEBI" id="CHEBI:43474"/>
        <dbReference type="ChEBI" id="CHEBI:57945"/>
        <dbReference type="ChEBI" id="CHEBI:64074"/>
        <dbReference type="ChEBI" id="CHEBI:456215"/>
        <dbReference type="ChEBI" id="CHEBI:456216"/>
        <dbReference type="EC" id="4.2.1.136"/>
    </reaction>
</comment>
<keyword evidence="9 18" id="KW-0630">Potassium</keyword>
<dbReference type="EC" id="5.1.99.6" evidence="19"/>
<comment type="function">
    <text evidence="18">Catalyzes the epimerization of the S- and R-forms of NAD(P)HX, a damaged form of NAD(P)H that is a result of enzymatic or heat-dependent hydration. This is a prerequisite for the S-specific NAD(P)H-hydrate dehydratase to allow the repair of both epimers of NAD(P)HX.</text>
</comment>
<evidence type="ECO:0000256" key="2">
    <source>
        <dbReference type="ARBA" id="ARBA00000909"/>
    </source>
</evidence>
<dbReference type="EC" id="4.2.1.136" evidence="19"/>
<evidence type="ECO:0000259" key="21">
    <source>
        <dbReference type="PROSITE" id="PS51385"/>
    </source>
</evidence>
<dbReference type="InterPro" id="IPR030677">
    <property type="entry name" value="Nnr"/>
</dbReference>
<dbReference type="HAMAP" id="MF_01965">
    <property type="entry name" value="NADHX_dehydratase"/>
    <property type="match status" value="1"/>
</dbReference>
<feature type="binding site" evidence="17">
    <location>
        <position position="413"/>
    </location>
    <ligand>
        <name>AMP</name>
        <dbReference type="ChEBI" id="CHEBI:456215"/>
    </ligand>
</feature>
<dbReference type="Proteomes" id="UP000824321">
    <property type="component" value="Chromosome"/>
</dbReference>
<comment type="catalytic activity">
    <reaction evidence="2 18 19">
        <text>(6R)-NADPHX = (6S)-NADPHX</text>
        <dbReference type="Rhea" id="RHEA:32227"/>
        <dbReference type="ChEBI" id="CHEBI:64076"/>
        <dbReference type="ChEBI" id="CHEBI:64077"/>
        <dbReference type="EC" id="5.1.99.6"/>
    </reaction>
</comment>
<comment type="catalytic activity">
    <reaction evidence="1 18 19">
        <text>(6R)-NADHX = (6S)-NADHX</text>
        <dbReference type="Rhea" id="RHEA:32215"/>
        <dbReference type="ChEBI" id="CHEBI:64074"/>
        <dbReference type="ChEBI" id="CHEBI:64075"/>
        <dbReference type="EC" id="5.1.99.6"/>
    </reaction>
</comment>
<protein>
    <recommendedName>
        <fullName evidence="19">Bifunctional NAD(P)H-hydrate repair enzyme</fullName>
    </recommendedName>
    <alternativeName>
        <fullName evidence="19">Nicotinamide nucleotide repair protein</fullName>
    </alternativeName>
    <domain>
        <recommendedName>
            <fullName evidence="19">ADP-dependent (S)-NAD(P)H-hydrate dehydratase</fullName>
            <ecNumber evidence="19">4.2.1.136</ecNumber>
        </recommendedName>
        <alternativeName>
            <fullName evidence="19">ADP-dependent NAD(P)HX dehydratase</fullName>
        </alternativeName>
    </domain>
    <domain>
        <recommendedName>
            <fullName evidence="19">NAD(P)H-hydrate epimerase</fullName>
            <ecNumber evidence="19">5.1.99.6</ecNumber>
        </recommendedName>
    </domain>
</protein>
<dbReference type="PROSITE" id="PS51385">
    <property type="entry name" value="YJEF_N"/>
    <property type="match status" value="1"/>
</dbReference>
<keyword evidence="7 17" id="KW-0067">ATP-binding</keyword>
<dbReference type="CDD" id="cd01171">
    <property type="entry name" value="YXKO-related"/>
    <property type="match status" value="1"/>
</dbReference>
<dbReference type="PROSITE" id="PS51383">
    <property type="entry name" value="YJEF_C_3"/>
    <property type="match status" value="1"/>
</dbReference>
<dbReference type="InterPro" id="IPR000631">
    <property type="entry name" value="CARKD"/>
</dbReference>
<feature type="binding site" evidence="17">
    <location>
        <position position="349"/>
    </location>
    <ligand>
        <name>(6S)-NADPHX</name>
        <dbReference type="ChEBI" id="CHEBI:64076"/>
    </ligand>
</feature>
<dbReference type="PIRSF" id="PIRSF017184">
    <property type="entry name" value="Nnr"/>
    <property type="match status" value="1"/>
</dbReference>
<comment type="catalytic activity">
    <reaction evidence="16 17 19">
        <text>(6S)-NADPHX + ADP = AMP + phosphate + NADPH + H(+)</text>
        <dbReference type="Rhea" id="RHEA:32235"/>
        <dbReference type="ChEBI" id="CHEBI:15378"/>
        <dbReference type="ChEBI" id="CHEBI:43474"/>
        <dbReference type="ChEBI" id="CHEBI:57783"/>
        <dbReference type="ChEBI" id="CHEBI:64076"/>
        <dbReference type="ChEBI" id="CHEBI:456215"/>
        <dbReference type="ChEBI" id="CHEBI:456216"/>
        <dbReference type="EC" id="4.2.1.136"/>
    </reaction>
</comment>
<feature type="binding site" evidence="18">
    <location>
        <begin position="125"/>
        <end position="131"/>
    </location>
    <ligand>
        <name>(6S)-NADPHX</name>
        <dbReference type="ChEBI" id="CHEBI:64076"/>
    </ligand>
</feature>
<dbReference type="PANTHER" id="PTHR12592">
    <property type="entry name" value="ATP-DEPENDENT (S)-NAD(P)H-HYDRATE DEHYDRATASE FAMILY MEMBER"/>
    <property type="match status" value="1"/>
</dbReference>
<keyword evidence="13" id="KW-0511">Multifunctional enzyme</keyword>
<keyword evidence="5 18" id="KW-0479">Metal-binding</keyword>
<keyword evidence="6 17" id="KW-0547">Nucleotide-binding</keyword>
<reference evidence="22 23" key="1">
    <citation type="submission" date="2021-08" db="EMBL/GenBank/DDBJ databases">
        <title>Comparative Genomics Analysis of the Genus Qipengyuania Reveals Extensive Genetic Diversity and Metabolic Versatility, Including the Description of Fifteen Novel Species.</title>
        <authorList>
            <person name="Liu Y."/>
        </authorList>
    </citation>
    <scope>NUCLEOTIDE SEQUENCE [LARGE SCALE GENOMIC DNA]</scope>
    <source>
        <strain evidence="22 23">1NDH1</strain>
    </source>
</reference>
<dbReference type="HAMAP" id="MF_01966">
    <property type="entry name" value="NADHX_epimerase"/>
    <property type="match status" value="1"/>
</dbReference>
<dbReference type="NCBIfam" id="TIGR00197">
    <property type="entry name" value="yjeF_nterm"/>
    <property type="match status" value="1"/>
</dbReference>
<dbReference type="InterPro" id="IPR017953">
    <property type="entry name" value="Carbohydrate_kinase_pred_CS"/>
</dbReference>
<dbReference type="PANTHER" id="PTHR12592:SF0">
    <property type="entry name" value="ATP-DEPENDENT (S)-NAD(P)H-HYDRATE DEHYDRATASE"/>
    <property type="match status" value="1"/>
</dbReference>
<dbReference type="Gene3D" id="3.40.1190.20">
    <property type="match status" value="1"/>
</dbReference>
<evidence type="ECO:0000256" key="9">
    <source>
        <dbReference type="ARBA" id="ARBA00022958"/>
    </source>
</evidence>
<evidence type="ECO:0000256" key="14">
    <source>
        <dbReference type="ARBA" id="ARBA00025153"/>
    </source>
</evidence>
<feature type="binding site" evidence="18">
    <location>
        <begin position="65"/>
        <end position="69"/>
    </location>
    <ligand>
        <name>(6S)-NADPHX</name>
        <dbReference type="ChEBI" id="CHEBI:64076"/>
    </ligand>
</feature>
<evidence type="ECO:0000256" key="7">
    <source>
        <dbReference type="ARBA" id="ARBA00022840"/>
    </source>
</evidence>
<comment type="function">
    <text evidence="14 19">Bifunctional enzyme that catalyzes the epimerization of the S- and R-forms of NAD(P)HX and the dehydration of the S-form of NAD(P)HX at the expense of ADP, which is converted to AMP. This allows the repair of both epimers of NAD(P)HX, a damaged form of NAD(P)H that is a result of enzymatic or heat-dependent hydration.</text>
</comment>
<evidence type="ECO:0000256" key="6">
    <source>
        <dbReference type="ARBA" id="ARBA00022741"/>
    </source>
</evidence>
<keyword evidence="8 17" id="KW-0521">NADP</keyword>
<keyword evidence="12 17" id="KW-0456">Lyase</keyword>
<comment type="caution">
    <text evidence="18">Lacks conserved residue(s) required for the propagation of feature annotation.</text>
</comment>
<comment type="function">
    <text evidence="17">Catalyzes the dehydration of the S-form of NAD(P)HX at the expense of ADP, which is converted to AMP. Together with NAD(P)HX epimerase, which catalyzes the epimerization of the S- and R-forms, the enzyme allows the repair of both epimers of NAD(P)HX, a damaged form of NAD(P)H that is a result of enzymatic or heat-dependent hydration.</text>
</comment>
<evidence type="ECO:0000259" key="20">
    <source>
        <dbReference type="PROSITE" id="PS51383"/>
    </source>
</evidence>
<feature type="binding site" evidence="18">
    <location>
        <position position="157"/>
    </location>
    <ligand>
        <name>K(+)</name>
        <dbReference type="ChEBI" id="CHEBI:29103"/>
    </ligand>
</feature>
<comment type="cofactor">
    <cofactor evidence="17">
        <name>Mg(2+)</name>
        <dbReference type="ChEBI" id="CHEBI:18420"/>
    </cofactor>
</comment>
<dbReference type="Gene3D" id="3.40.50.10260">
    <property type="entry name" value="YjeF N-terminal domain"/>
    <property type="match status" value="1"/>
</dbReference>
<organism evidence="22 23">
    <name type="scientific">Qipengyuania gelatinilytica</name>
    <dbReference type="NCBI Taxonomy" id="2867231"/>
    <lineage>
        <taxon>Bacteria</taxon>
        <taxon>Pseudomonadati</taxon>
        <taxon>Pseudomonadota</taxon>
        <taxon>Alphaproteobacteria</taxon>
        <taxon>Sphingomonadales</taxon>
        <taxon>Erythrobacteraceae</taxon>
        <taxon>Qipengyuania</taxon>
    </lineage>
</organism>